<protein>
    <submittedName>
        <fullName evidence="1">Uncharacterized protein</fullName>
    </submittedName>
</protein>
<gene>
    <name evidence="1" type="ORF">Mrose_01410</name>
</gene>
<evidence type="ECO:0000313" key="1">
    <source>
        <dbReference type="EMBL" id="RIH87271.1"/>
    </source>
</evidence>
<reference evidence="1 2" key="1">
    <citation type="submission" date="2018-08" db="EMBL/GenBank/DDBJ databases">
        <title>Meiothermus roseus NBRC 110900 genome sequencing project.</title>
        <authorList>
            <person name="Da Costa M.S."/>
            <person name="Albuquerque L."/>
            <person name="Raposo P."/>
            <person name="Froufe H.J.C."/>
            <person name="Barroso C.S."/>
            <person name="Egas C."/>
        </authorList>
    </citation>
    <scope>NUCLEOTIDE SEQUENCE [LARGE SCALE GENOMIC DNA]</scope>
    <source>
        <strain evidence="1 2">NBRC 110900</strain>
    </source>
</reference>
<organism evidence="1 2">
    <name type="scientific">Calidithermus roseus</name>
    <dbReference type="NCBI Taxonomy" id="1644118"/>
    <lineage>
        <taxon>Bacteria</taxon>
        <taxon>Thermotogati</taxon>
        <taxon>Deinococcota</taxon>
        <taxon>Deinococci</taxon>
        <taxon>Thermales</taxon>
        <taxon>Thermaceae</taxon>
        <taxon>Calidithermus</taxon>
    </lineage>
</organism>
<dbReference type="AlphaFoldDB" id="A0A399EY94"/>
<dbReference type="RefSeq" id="WP_119276863.1">
    <property type="nucleotide sequence ID" value="NZ_QWLA01000021.1"/>
</dbReference>
<comment type="caution">
    <text evidence="1">The sequence shown here is derived from an EMBL/GenBank/DDBJ whole genome shotgun (WGS) entry which is preliminary data.</text>
</comment>
<dbReference type="Proteomes" id="UP000265341">
    <property type="component" value="Unassembled WGS sequence"/>
</dbReference>
<evidence type="ECO:0000313" key="2">
    <source>
        <dbReference type="Proteomes" id="UP000265341"/>
    </source>
</evidence>
<dbReference type="OrthoDB" id="34381at2"/>
<keyword evidence="2" id="KW-1185">Reference proteome</keyword>
<name>A0A399EY94_9DEIN</name>
<accession>A0A399EY94</accession>
<proteinExistence type="predicted"/>
<dbReference type="EMBL" id="QWLA01000021">
    <property type="protein sequence ID" value="RIH87271.1"/>
    <property type="molecule type" value="Genomic_DNA"/>
</dbReference>
<sequence>MSVQKLIDTVQEAVRTSQSLNIYLVGSIGKDYRSGFLTLYRGELVQFALHDKGGRAALAYLPNYEIREVMTSPVQGTPGRDVNVPSVKELLEAIAKSRWVHNP</sequence>